<dbReference type="OrthoDB" id="3896938at2"/>
<dbReference type="InterPro" id="IPR029063">
    <property type="entry name" value="SAM-dependent_MTases_sf"/>
</dbReference>
<protein>
    <submittedName>
        <fullName evidence="1">Methyltransferase domain-containing protein</fullName>
    </submittedName>
</protein>
<keyword evidence="2" id="KW-1185">Reference proteome</keyword>
<dbReference type="GO" id="GO:0008168">
    <property type="term" value="F:methyltransferase activity"/>
    <property type="evidence" value="ECO:0007669"/>
    <property type="project" value="UniProtKB-KW"/>
</dbReference>
<keyword evidence="1" id="KW-0489">Methyltransferase</keyword>
<dbReference type="Gene3D" id="3.40.50.150">
    <property type="entry name" value="Vaccinia Virus protein VP39"/>
    <property type="match status" value="1"/>
</dbReference>
<dbReference type="Proteomes" id="UP000199604">
    <property type="component" value="Unassembled WGS sequence"/>
</dbReference>
<dbReference type="EMBL" id="FOJT01000002">
    <property type="protein sequence ID" value="SFA88744.1"/>
    <property type="molecule type" value="Genomic_DNA"/>
</dbReference>
<evidence type="ECO:0000313" key="2">
    <source>
        <dbReference type="Proteomes" id="UP000199604"/>
    </source>
</evidence>
<name>A0A1I0WJK6_9FLAO</name>
<proteinExistence type="predicted"/>
<dbReference type="AlphaFoldDB" id="A0A1I0WJK6"/>
<evidence type="ECO:0000313" key="1">
    <source>
        <dbReference type="EMBL" id="SFA88744.1"/>
    </source>
</evidence>
<sequence>MYQTLKKIISKIVSKKFLYKNEFFFRNLYALAYSGNSHQCNICEKKLSKFVINQRHELLCPKCGSLGRDRRLWKLLKTDYLKENYTVLDFSPSRSLSHKLKKENSINYLSTDLSGNFNADFEYDITKIDMSSNTIDLIICYHILEHIDEDLLAMSELFRVLKPNGIAIIQTPFTDGDIYENPLIQSPEERLKHFGQEDHVRIYSEIELKNRLEKTGFDVTIRHFDKIENYNKLLENESVFVVKKV</sequence>
<gene>
    <name evidence="1" type="ORF">SAMN05660845_0815</name>
</gene>
<dbReference type="STRING" id="498292.SAMN05660845_0815"/>
<keyword evidence="1" id="KW-0808">Transferase</keyword>
<dbReference type="SUPFAM" id="SSF53335">
    <property type="entry name" value="S-adenosyl-L-methionine-dependent methyltransferases"/>
    <property type="match status" value="1"/>
</dbReference>
<organism evidence="1 2">
    <name type="scientific">Flavobacterium swingsii</name>
    <dbReference type="NCBI Taxonomy" id="498292"/>
    <lineage>
        <taxon>Bacteria</taxon>
        <taxon>Pseudomonadati</taxon>
        <taxon>Bacteroidota</taxon>
        <taxon>Flavobacteriia</taxon>
        <taxon>Flavobacteriales</taxon>
        <taxon>Flavobacteriaceae</taxon>
        <taxon>Flavobacterium</taxon>
    </lineage>
</organism>
<reference evidence="2" key="1">
    <citation type="submission" date="2016-10" db="EMBL/GenBank/DDBJ databases">
        <authorList>
            <person name="Varghese N."/>
            <person name="Submissions S."/>
        </authorList>
    </citation>
    <scope>NUCLEOTIDE SEQUENCE [LARGE SCALE GENOMIC DNA]</scope>
    <source>
        <strain evidence="2">DSM 21789</strain>
    </source>
</reference>
<accession>A0A1I0WJK6</accession>
<dbReference type="Pfam" id="PF13489">
    <property type="entry name" value="Methyltransf_23"/>
    <property type="match status" value="1"/>
</dbReference>
<dbReference type="GO" id="GO:0032259">
    <property type="term" value="P:methylation"/>
    <property type="evidence" value="ECO:0007669"/>
    <property type="project" value="UniProtKB-KW"/>
</dbReference>